<dbReference type="PROSITE" id="PS51257">
    <property type="entry name" value="PROKAR_LIPOPROTEIN"/>
    <property type="match status" value="1"/>
</dbReference>
<dbReference type="PANTHER" id="PTHR10003">
    <property type="entry name" value="SUPEROXIDE DISMUTASE CU-ZN -RELATED"/>
    <property type="match status" value="1"/>
</dbReference>
<dbReference type="InterPro" id="IPR018152">
    <property type="entry name" value="SOD_Cu/Zn_BS"/>
</dbReference>
<protein>
    <recommendedName>
        <fullName evidence="2">Superoxide dismutase [Cu-Zn]</fullName>
        <ecNumber evidence="2">1.15.1.1</ecNumber>
    </recommendedName>
</protein>
<dbReference type="CDD" id="cd00305">
    <property type="entry name" value="Cu-Zn_Superoxide_Dismutase"/>
    <property type="match status" value="1"/>
</dbReference>
<dbReference type="PROSITE" id="PS00332">
    <property type="entry name" value="SOD_CU_ZN_2"/>
    <property type="match status" value="1"/>
</dbReference>
<keyword evidence="6" id="KW-1185">Reference proteome</keyword>
<comment type="caution">
    <text evidence="5">The sequence shown here is derived from an EMBL/GenBank/DDBJ whole genome shotgun (WGS) entry which is preliminary data.</text>
</comment>
<dbReference type="RefSeq" id="WP_343794142.1">
    <property type="nucleotide sequence ID" value="NZ_BAAAGA010000005.1"/>
</dbReference>
<dbReference type="InterPro" id="IPR001424">
    <property type="entry name" value="SOD_Cu_Zn_dom"/>
</dbReference>
<dbReference type="SUPFAM" id="SSF49329">
    <property type="entry name" value="Cu,Zn superoxide dismutase-like"/>
    <property type="match status" value="1"/>
</dbReference>
<evidence type="ECO:0000256" key="3">
    <source>
        <dbReference type="SAM" id="SignalP"/>
    </source>
</evidence>
<proteinExistence type="inferred from homology"/>
<name>A0ABN1H1R9_9CAUL</name>
<dbReference type="Pfam" id="PF00080">
    <property type="entry name" value="Sod_Cu"/>
    <property type="match status" value="1"/>
</dbReference>
<feature type="domain" description="Superoxide dismutase copper/zinc binding" evidence="4">
    <location>
        <begin position="64"/>
        <end position="198"/>
    </location>
</feature>
<evidence type="ECO:0000313" key="5">
    <source>
        <dbReference type="EMBL" id="GAA0626596.1"/>
    </source>
</evidence>
<keyword evidence="2" id="KW-0186">Copper</keyword>
<comment type="catalytic activity">
    <reaction evidence="2">
        <text>2 superoxide + 2 H(+) = H2O2 + O2</text>
        <dbReference type="Rhea" id="RHEA:20696"/>
        <dbReference type="ChEBI" id="CHEBI:15378"/>
        <dbReference type="ChEBI" id="CHEBI:15379"/>
        <dbReference type="ChEBI" id="CHEBI:16240"/>
        <dbReference type="ChEBI" id="CHEBI:18421"/>
        <dbReference type="EC" id="1.15.1.1"/>
    </reaction>
</comment>
<comment type="similarity">
    <text evidence="1 2">Belongs to the Cu-Zn superoxide dismutase family.</text>
</comment>
<gene>
    <name evidence="5" type="ORF">GCM10009422_24320</name>
</gene>
<reference evidence="5 6" key="1">
    <citation type="journal article" date="2019" name="Int. J. Syst. Evol. Microbiol.">
        <title>The Global Catalogue of Microorganisms (GCM) 10K type strain sequencing project: providing services to taxonomists for standard genome sequencing and annotation.</title>
        <authorList>
            <consortium name="The Broad Institute Genomics Platform"/>
            <consortium name="The Broad Institute Genome Sequencing Center for Infectious Disease"/>
            <person name="Wu L."/>
            <person name="Ma J."/>
        </authorList>
    </citation>
    <scope>NUCLEOTIDE SEQUENCE [LARGE SCALE GENOMIC DNA]</scope>
    <source>
        <strain evidence="5 6">JCM 12928</strain>
    </source>
</reference>
<keyword evidence="3" id="KW-0732">Signal</keyword>
<evidence type="ECO:0000256" key="2">
    <source>
        <dbReference type="RuleBase" id="RU000393"/>
    </source>
</evidence>
<keyword evidence="2" id="KW-0862">Zinc</keyword>
<sequence>MRLPLIAAGLLTLPLLAACSPQTSTETTTTAPAGEASPATAAAVRAPVGATARAALINATGGQAGTATFTQGSTGVLIRVEATGLTPGWHGLHLHAVGQCEAPFTSAGSHIQHGDATTPHGYLNAQGPDSGDLPNLYVGADGRGFAEVFTTAASLNQGGPGEYLMDADGSSILIHANADDHSSQPIGGAGDRVACGVIAAG</sequence>
<dbReference type="Gene3D" id="2.60.40.200">
    <property type="entry name" value="Superoxide dismutase, copper/zinc binding domain"/>
    <property type="match status" value="1"/>
</dbReference>
<dbReference type="InterPro" id="IPR024134">
    <property type="entry name" value="SOD_Cu/Zn_/chaperone"/>
</dbReference>
<evidence type="ECO:0000259" key="4">
    <source>
        <dbReference type="Pfam" id="PF00080"/>
    </source>
</evidence>
<comment type="cofactor">
    <cofactor evidence="2">
        <name>Zn(2+)</name>
        <dbReference type="ChEBI" id="CHEBI:29105"/>
    </cofactor>
    <text evidence="2">Binds 1 zinc ion per subunit.</text>
</comment>
<comment type="cofactor">
    <cofactor evidence="2">
        <name>Cu cation</name>
        <dbReference type="ChEBI" id="CHEBI:23378"/>
    </cofactor>
    <text evidence="2">Binds 1 copper ion per subunit.</text>
</comment>
<organism evidence="5 6">
    <name type="scientific">Brevundimonas kwangchunensis</name>
    <dbReference type="NCBI Taxonomy" id="322163"/>
    <lineage>
        <taxon>Bacteria</taxon>
        <taxon>Pseudomonadati</taxon>
        <taxon>Pseudomonadota</taxon>
        <taxon>Alphaproteobacteria</taxon>
        <taxon>Caulobacterales</taxon>
        <taxon>Caulobacteraceae</taxon>
        <taxon>Brevundimonas</taxon>
    </lineage>
</organism>
<feature type="chain" id="PRO_5046810335" description="Superoxide dismutase [Cu-Zn]" evidence="3">
    <location>
        <begin position="18"/>
        <end position="201"/>
    </location>
</feature>
<evidence type="ECO:0000256" key="1">
    <source>
        <dbReference type="ARBA" id="ARBA00010457"/>
    </source>
</evidence>
<dbReference type="InterPro" id="IPR036423">
    <property type="entry name" value="SOD-like_Cu/Zn_dom_sf"/>
</dbReference>
<evidence type="ECO:0000313" key="6">
    <source>
        <dbReference type="Proteomes" id="UP001501352"/>
    </source>
</evidence>
<keyword evidence="2" id="KW-0479">Metal-binding</keyword>
<dbReference type="Proteomes" id="UP001501352">
    <property type="component" value="Unassembled WGS sequence"/>
</dbReference>
<keyword evidence="2" id="KW-0560">Oxidoreductase</keyword>
<comment type="function">
    <text evidence="2">Destroys radicals which are normally produced within the cells and which are toxic to biological systems.</text>
</comment>
<dbReference type="EC" id="1.15.1.1" evidence="2"/>
<accession>A0ABN1H1R9</accession>
<dbReference type="EMBL" id="BAAAGA010000005">
    <property type="protein sequence ID" value="GAA0626596.1"/>
    <property type="molecule type" value="Genomic_DNA"/>
</dbReference>
<feature type="signal peptide" evidence="3">
    <location>
        <begin position="1"/>
        <end position="17"/>
    </location>
</feature>